<dbReference type="InterPro" id="IPR037213">
    <property type="entry name" value="Run_dom_sf"/>
</dbReference>
<reference evidence="5" key="1">
    <citation type="submission" date="2015-11" db="EMBL/GenBank/DDBJ databases">
        <title>De novo transcriptome assembly of four potential Pierce s Disease insect vectors from Arizona vineyards.</title>
        <authorList>
            <person name="Tassone E.E."/>
        </authorList>
    </citation>
    <scope>NUCLEOTIDE SEQUENCE</scope>
</reference>
<name>A0A1B6EX13_9HEMI</name>
<evidence type="ECO:0008006" key="6">
    <source>
        <dbReference type="Google" id="ProtNLM"/>
    </source>
</evidence>
<dbReference type="InterPro" id="IPR037916">
    <property type="entry name" value="SNX29_PX"/>
</dbReference>
<feature type="coiled-coil region" evidence="1">
    <location>
        <begin position="444"/>
        <end position="475"/>
    </location>
</feature>
<dbReference type="InterPro" id="IPR004012">
    <property type="entry name" value="Run_dom"/>
</dbReference>
<evidence type="ECO:0000313" key="5">
    <source>
        <dbReference type="EMBL" id="JAS42400.1"/>
    </source>
</evidence>
<dbReference type="InterPro" id="IPR036871">
    <property type="entry name" value="PX_dom_sf"/>
</dbReference>
<dbReference type="PANTHER" id="PTHR47194:SF3">
    <property type="entry name" value="SORTING NEXIN 29"/>
    <property type="match status" value="1"/>
</dbReference>
<protein>
    <recommendedName>
        <fullName evidence="6">Sorting nexin-29</fullName>
    </recommendedName>
</protein>
<dbReference type="Pfam" id="PF00787">
    <property type="entry name" value="PX"/>
    <property type="match status" value="1"/>
</dbReference>
<feature type="region of interest" description="Disordered" evidence="2">
    <location>
        <begin position="286"/>
        <end position="306"/>
    </location>
</feature>
<dbReference type="CDD" id="cd07277">
    <property type="entry name" value="PX_RUN"/>
    <property type="match status" value="1"/>
</dbReference>
<evidence type="ECO:0000256" key="2">
    <source>
        <dbReference type="SAM" id="MobiDB-lite"/>
    </source>
</evidence>
<gene>
    <name evidence="5" type="ORF">g.20640</name>
</gene>
<dbReference type="InterPro" id="IPR047329">
    <property type="entry name" value="RUN_SNX29"/>
</dbReference>
<dbReference type="SUPFAM" id="SSF140741">
    <property type="entry name" value="RUN domain-like"/>
    <property type="match status" value="1"/>
</dbReference>
<dbReference type="SUPFAM" id="SSF64268">
    <property type="entry name" value="PX domain"/>
    <property type="match status" value="1"/>
</dbReference>
<accession>A0A1B6EX13</accession>
<feature type="region of interest" description="Disordered" evidence="2">
    <location>
        <begin position="615"/>
        <end position="640"/>
    </location>
</feature>
<evidence type="ECO:0000259" key="3">
    <source>
        <dbReference type="PROSITE" id="PS50195"/>
    </source>
</evidence>
<dbReference type="Pfam" id="PF02759">
    <property type="entry name" value="RUN"/>
    <property type="match status" value="1"/>
</dbReference>
<feature type="region of interest" description="Disordered" evidence="2">
    <location>
        <begin position="318"/>
        <end position="337"/>
    </location>
</feature>
<feature type="region of interest" description="Disordered" evidence="2">
    <location>
        <begin position="198"/>
        <end position="222"/>
    </location>
</feature>
<sequence>MLPVQVISTGVDACKILQADLLHSVKLCQIRFGGRTELATELDPHVVDVCNRLEAVLSHGLRTKALPKKNHSTIKQVTELVLGGNGQEPVVVFWHFVRDFLTKHERDRYEQLKQIYTDNGRGRAWLRSALNEKSLERYMLCLIDAAPEHISVYYEDWAFLRDQELSNVLPQAAAGLASILFAINICRAELNQDGGSGIPPEPVIPAPISIPGDKGKSRRRRVPGNIISFDEDDIAGRLEEFSSSVSRSSSSTQNTSPTENVVVIGVECVEPMIDDNGGQSDIDISGECDIGSDPDNKKGLRPISNSSIGELIPVPLTEETQTSEDSLSVPSFSEDADAGSVETVEACSGPSGIEVALDSKVARLQKDMEVLKETNQALKAQLKLTSRQHQQDLQTLESRKQALDRENELLKHQLRKYVGAVQMLKQQEGHNEEADLYEKKLVQVAEMHGELMELNDRLQRCLQNKDATIKRLRAELESLRGPLLESDDEDLCSPALISLWIPSVFLAGNNSSQHHVYQIHLRICDEEWNVYRRYAQFYLLHKTLKKQYPVIGTFFFPPKKTLGNKDAKFVEERRQRLQQYLRRVMNHLTSSHTLLTTAPSKPLLISLMPFFGEQQPVEDKRKTSPFSREGPPDSPQYTGL</sequence>
<dbReference type="AlphaFoldDB" id="A0A1B6EX13"/>
<keyword evidence="1" id="KW-0175">Coiled coil</keyword>
<dbReference type="EMBL" id="GECZ01027369">
    <property type="protein sequence ID" value="JAS42400.1"/>
    <property type="molecule type" value="Transcribed_RNA"/>
</dbReference>
<dbReference type="GO" id="GO:0035091">
    <property type="term" value="F:phosphatidylinositol binding"/>
    <property type="evidence" value="ECO:0007669"/>
    <property type="project" value="InterPro"/>
</dbReference>
<dbReference type="CDD" id="cd17689">
    <property type="entry name" value="RUN_SNX29"/>
    <property type="match status" value="1"/>
</dbReference>
<dbReference type="SMART" id="SM00593">
    <property type="entry name" value="RUN"/>
    <property type="match status" value="1"/>
</dbReference>
<organism evidence="5">
    <name type="scientific">Cuerna arida</name>
    <dbReference type="NCBI Taxonomy" id="1464854"/>
    <lineage>
        <taxon>Eukaryota</taxon>
        <taxon>Metazoa</taxon>
        <taxon>Ecdysozoa</taxon>
        <taxon>Arthropoda</taxon>
        <taxon>Hexapoda</taxon>
        <taxon>Insecta</taxon>
        <taxon>Pterygota</taxon>
        <taxon>Neoptera</taxon>
        <taxon>Paraneoptera</taxon>
        <taxon>Hemiptera</taxon>
        <taxon>Auchenorrhyncha</taxon>
        <taxon>Membracoidea</taxon>
        <taxon>Cicadellidae</taxon>
        <taxon>Cicadellinae</taxon>
        <taxon>Proconiini</taxon>
        <taxon>Cuerna</taxon>
    </lineage>
</organism>
<feature type="compositionally biased region" description="Polar residues" evidence="2">
    <location>
        <begin position="318"/>
        <end position="331"/>
    </location>
</feature>
<dbReference type="Gene3D" id="3.30.1520.10">
    <property type="entry name" value="Phox-like domain"/>
    <property type="match status" value="1"/>
</dbReference>
<feature type="domain" description="PX" evidence="3">
    <location>
        <begin position="495"/>
        <end position="618"/>
    </location>
</feature>
<dbReference type="PANTHER" id="PTHR47194">
    <property type="entry name" value="SORTING NEXIN-29-RELATED"/>
    <property type="match status" value="1"/>
</dbReference>
<feature type="domain" description="RUN" evidence="4">
    <location>
        <begin position="40"/>
        <end position="188"/>
    </location>
</feature>
<evidence type="ECO:0000256" key="1">
    <source>
        <dbReference type="SAM" id="Coils"/>
    </source>
</evidence>
<proteinExistence type="predicted"/>
<dbReference type="SMART" id="SM00312">
    <property type="entry name" value="PX"/>
    <property type="match status" value="1"/>
</dbReference>
<feature type="coiled-coil region" evidence="1">
    <location>
        <begin position="361"/>
        <end position="413"/>
    </location>
</feature>
<dbReference type="Gene3D" id="1.20.58.900">
    <property type="match status" value="1"/>
</dbReference>
<evidence type="ECO:0000259" key="4">
    <source>
        <dbReference type="PROSITE" id="PS50826"/>
    </source>
</evidence>
<dbReference type="InterPro" id="IPR001683">
    <property type="entry name" value="PX_dom"/>
</dbReference>
<dbReference type="PROSITE" id="PS50826">
    <property type="entry name" value="RUN"/>
    <property type="match status" value="1"/>
</dbReference>
<dbReference type="PROSITE" id="PS50195">
    <property type="entry name" value="PX"/>
    <property type="match status" value="1"/>
</dbReference>